<dbReference type="EMBL" id="CACRUP010000017">
    <property type="protein sequence ID" value="VYU03285.1"/>
    <property type="molecule type" value="Genomic_DNA"/>
</dbReference>
<sequence length="106" mass="12084">MNFILSDKALTYLKNKNKDKIFINPDLDAKACCCGVGTFDFDISLREDEDISRYKKVDVSGIAVYYNPTIDLYLEGREDMDINISAIGLGIFKKLYVENEINSIEK</sequence>
<protein>
    <recommendedName>
        <fullName evidence="2">FeS cluster biogenesis domain-containing protein</fullName>
    </recommendedName>
</protein>
<dbReference type="AlphaFoldDB" id="A0A6N3BFT4"/>
<evidence type="ECO:0008006" key="2">
    <source>
        <dbReference type="Google" id="ProtNLM"/>
    </source>
</evidence>
<accession>A0A6N3BFT4</accession>
<gene>
    <name evidence="1" type="ORF">PGLFYP46_01696</name>
</gene>
<organism evidence="1">
    <name type="scientific">Peptoniphilus gorbachii</name>
    <dbReference type="NCBI Taxonomy" id="411567"/>
    <lineage>
        <taxon>Bacteria</taxon>
        <taxon>Bacillati</taxon>
        <taxon>Bacillota</taxon>
        <taxon>Tissierellia</taxon>
        <taxon>Tissierellales</taxon>
        <taxon>Peptoniphilaceae</taxon>
        <taxon>Peptoniphilus</taxon>
    </lineage>
</organism>
<reference evidence="1" key="1">
    <citation type="submission" date="2019-11" db="EMBL/GenBank/DDBJ databases">
        <authorList>
            <person name="Feng L."/>
        </authorList>
    </citation>
    <scope>NUCLEOTIDE SEQUENCE</scope>
    <source>
        <strain evidence="1">PgorbachiiLFYP46</strain>
    </source>
</reference>
<name>A0A6N3BFT4_9FIRM</name>
<dbReference type="RefSeq" id="WP_156701722.1">
    <property type="nucleotide sequence ID" value="NZ_CACRUP010000017.1"/>
</dbReference>
<evidence type="ECO:0000313" key="1">
    <source>
        <dbReference type="EMBL" id="VYU03285.1"/>
    </source>
</evidence>
<proteinExistence type="predicted"/>